<keyword evidence="3" id="KW-0762">Sugar transport</keyword>
<dbReference type="Pfam" id="PF00083">
    <property type="entry name" value="Sugar_tr"/>
    <property type="match status" value="1"/>
</dbReference>
<dbReference type="InterPro" id="IPR050549">
    <property type="entry name" value="MFS_Trehalose_Transporter"/>
</dbReference>
<comment type="caution">
    <text evidence="9">The sequence shown here is derived from an EMBL/GenBank/DDBJ whole genome shotgun (WGS) entry which is preliminary data.</text>
</comment>
<feature type="transmembrane region" description="Helical" evidence="8">
    <location>
        <begin position="237"/>
        <end position="261"/>
    </location>
</feature>
<dbReference type="Gene3D" id="1.20.1250.20">
    <property type="entry name" value="MFS general substrate transporter like domains"/>
    <property type="match status" value="1"/>
</dbReference>
<accession>A0AA39T4M2</accession>
<feature type="compositionally biased region" description="Basic and acidic residues" evidence="7">
    <location>
        <begin position="74"/>
        <end position="89"/>
    </location>
</feature>
<dbReference type="InterPro" id="IPR005828">
    <property type="entry name" value="MFS_sugar_transport-like"/>
</dbReference>
<name>A0AA39T4M2_ACESA</name>
<keyword evidence="5 8" id="KW-1133">Transmembrane helix</keyword>
<reference evidence="9" key="2">
    <citation type="submission" date="2023-06" db="EMBL/GenBank/DDBJ databases">
        <authorList>
            <person name="Swenson N.G."/>
            <person name="Wegrzyn J.L."/>
            <person name="Mcevoy S.L."/>
        </authorList>
    </citation>
    <scope>NUCLEOTIDE SEQUENCE</scope>
    <source>
        <strain evidence="9">NS2018</strain>
        <tissue evidence="9">Leaf</tissue>
    </source>
</reference>
<gene>
    <name evidence="9" type="ORF">LWI29_017710</name>
</gene>
<dbReference type="InterPro" id="IPR036259">
    <property type="entry name" value="MFS_trans_sf"/>
</dbReference>
<keyword evidence="4 8" id="KW-0812">Transmembrane</keyword>
<keyword evidence="3" id="KW-0813">Transport</keyword>
<evidence type="ECO:0000313" key="10">
    <source>
        <dbReference type="Proteomes" id="UP001168877"/>
    </source>
</evidence>
<dbReference type="GO" id="GO:0016020">
    <property type="term" value="C:membrane"/>
    <property type="evidence" value="ECO:0007669"/>
    <property type="project" value="UniProtKB-SubCell"/>
</dbReference>
<proteinExistence type="inferred from homology"/>
<keyword evidence="10" id="KW-1185">Reference proteome</keyword>
<dbReference type="PANTHER" id="PTHR48021:SF25">
    <property type="entry name" value="SUGAR TRANSPORTER ERD6-LIKE 5"/>
    <property type="match status" value="1"/>
</dbReference>
<feature type="region of interest" description="Disordered" evidence="7">
    <location>
        <begin position="74"/>
        <end position="101"/>
    </location>
</feature>
<feature type="transmembrane region" description="Helical" evidence="8">
    <location>
        <begin position="203"/>
        <end position="225"/>
    </location>
</feature>
<comment type="subcellular location">
    <subcellularLocation>
        <location evidence="1">Membrane</location>
    </subcellularLocation>
</comment>
<dbReference type="PANTHER" id="PTHR48021">
    <property type="match status" value="1"/>
</dbReference>
<evidence type="ECO:0000256" key="4">
    <source>
        <dbReference type="ARBA" id="ARBA00022692"/>
    </source>
</evidence>
<sequence>MSVSFELSPVDSFDLSPSYIIECAKEWVERLRPEEEQQWKVTYWCFVPCPAPPLISWWKIQDEAKDLDKREAALRAKETQQGQKSEESQSHSMANNGEDVPYVPRVQTSKDTVDLCGMRVEEAAHQLIDMVISGTDSQSVVFVIHGMGTWVVKERALELWVIVFAFWENTSGEGIGLKLCKMIFGSRPYSDDIVGMDKSGRRLLLMVSAAGTCLGCLLTTLPFFLQDLQQWKDGTPFLALVRVLVFTGSFSLGIGGIPWVIMSEVDQRLELCIV</sequence>
<comment type="similarity">
    <text evidence="2">Belongs to the major facilitator superfamily. Sugar transporter (TC 2.A.1.1) family.</text>
</comment>
<dbReference type="Proteomes" id="UP001168877">
    <property type="component" value="Unassembled WGS sequence"/>
</dbReference>
<reference evidence="9" key="1">
    <citation type="journal article" date="2022" name="Plant J.">
        <title>Strategies of tolerance reflected in two North American maple genomes.</title>
        <authorList>
            <person name="McEvoy S.L."/>
            <person name="Sezen U.U."/>
            <person name="Trouern-Trend A."/>
            <person name="McMahon S.M."/>
            <person name="Schaberg P.G."/>
            <person name="Yang J."/>
            <person name="Wegrzyn J.L."/>
            <person name="Swenson N.G."/>
        </authorList>
    </citation>
    <scope>NUCLEOTIDE SEQUENCE</scope>
    <source>
        <strain evidence="9">NS2018</strain>
    </source>
</reference>
<evidence type="ECO:0000256" key="1">
    <source>
        <dbReference type="ARBA" id="ARBA00004370"/>
    </source>
</evidence>
<evidence type="ECO:0000256" key="5">
    <source>
        <dbReference type="ARBA" id="ARBA00022989"/>
    </source>
</evidence>
<dbReference type="GO" id="GO:0022857">
    <property type="term" value="F:transmembrane transporter activity"/>
    <property type="evidence" value="ECO:0007669"/>
    <property type="project" value="InterPro"/>
</dbReference>
<evidence type="ECO:0000256" key="3">
    <source>
        <dbReference type="ARBA" id="ARBA00022597"/>
    </source>
</evidence>
<evidence type="ECO:0000256" key="6">
    <source>
        <dbReference type="ARBA" id="ARBA00023136"/>
    </source>
</evidence>
<organism evidence="9 10">
    <name type="scientific">Acer saccharum</name>
    <name type="common">Sugar maple</name>
    <dbReference type="NCBI Taxonomy" id="4024"/>
    <lineage>
        <taxon>Eukaryota</taxon>
        <taxon>Viridiplantae</taxon>
        <taxon>Streptophyta</taxon>
        <taxon>Embryophyta</taxon>
        <taxon>Tracheophyta</taxon>
        <taxon>Spermatophyta</taxon>
        <taxon>Magnoliopsida</taxon>
        <taxon>eudicotyledons</taxon>
        <taxon>Gunneridae</taxon>
        <taxon>Pentapetalae</taxon>
        <taxon>rosids</taxon>
        <taxon>malvids</taxon>
        <taxon>Sapindales</taxon>
        <taxon>Sapindaceae</taxon>
        <taxon>Hippocastanoideae</taxon>
        <taxon>Acereae</taxon>
        <taxon>Acer</taxon>
    </lineage>
</organism>
<dbReference type="AlphaFoldDB" id="A0AA39T4M2"/>
<evidence type="ECO:0000256" key="8">
    <source>
        <dbReference type="SAM" id="Phobius"/>
    </source>
</evidence>
<evidence type="ECO:0000256" key="7">
    <source>
        <dbReference type="SAM" id="MobiDB-lite"/>
    </source>
</evidence>
<keyword evidence="6 8" id="KW-0472">Membrane</keyword>
<evidence type="ECO:0000256" key="2">
    <source>
        <dbReference type="ARBA" id="ARBA00010992"/>
    </source>
</evidence>
<protein>
    <submittedName>
        <fullName evidence="9">Uncharacterized protein</fullName>
    </submittedName>
</protein>
<evidence type="ECO:0000313" key="9">
    <source>
        <dbReference type="EMBL" id="KAK0600708.1"/>
    </source>
</evidence>
<dbReference type="EMBL" id="JAUESC010000003">
    <property type="protein sequence ID" value="KAK0600708.1"/>
    <property type="molecule type" value="Genomic_DNA"/>
</dbReference>